<dbReference type="Proteomes" id="UP000291343">
    <property type="component" value="Unassembled WGS sequence"/>
</dbReference>
<evidence type="ECO:0008006" key="4">
    <source>
        <dbReference type="Google" id="ProtNLM"/>
    </source>
</evidence>
<dbReference type="EMBL" id="QKKF02016774">
    <property type="protein sequence ID" value="RZF41508.1"/>
    <property type="molecule type" value="Genomic_DNA"/>
</dbReference>
<evidence type="ECO:0000313" key="2">
    <source>
        <dbReference type="EMBL" id="RZF41508.1"/>
    </source>
</evidence>
<sequence>MASKPVDRAFSPQKLSCGEQSGFGKATGFMCMPVINDIQQQQQQPACDHRMRRVRALHCSTTTVLLFGCLQIHSLKLTPSLHEYINTKHTISRIVLCGVGVDITAHHHTIGIYYVIGAIVVFFLEIAWAITLFLQVCVRNEYSPVLKCWSCVSWFNLWKRAVLYVGLATLLFLRPHRLWLSSVSAVQLLILASCYILLLFRTQNQTKHIPTLLHSQTPSQEDDRYDDLNAVLDETLPGPINADELDPEAVLEI</sequence>
<feature type="transmembrane region" description="Helical" evidence="1">
    <location>
        <begin position="157"/>
        <end position="173"/>
    </location>
</feature>
<keyword evidence="1" id="KW-0812">Transmembrane</keyword>
<gene>
    <name evidence="2" type="ORF">LSTR_LSTR000222</name>
</gene>
<dbReference type="InParanoid" id="A0A482X7S0"/>
<comment type="caution">
    <text evidence="2">The sequence shown here is derived from an EMBL/GenBank/DDBJ whole genome shotgun (WGS) entry which is preliminary data.</text>
</comment>
<dbReference type="OrthoDB" id="5946061at2759"/>
<organism evidence="2 3">
    <name type="scientific">Laodelphax striatellus</name>
    <name type="common">Small brown planthopper</name>
    <name type="synonym">Delphax striatella</name>
    <dbReference type="NCBI Taxonomy" id="195883"/>
    <lineage>
        <taxon>Eukaryota</taxon>
        <taxon>Metazoa</taxon>
        <taxon>Ecdysozoa</taxon>
        <taxon>Arthropoda</taxon>
        <taxon>Hexapoda</taxon>
        <taxon>Insecta</taxon>
        <taxon>Pterygota</taxon>
        <taxon>Neoptera</taxon>
        <taxon>Paraneoptera</taxon>
        <taxon>Hemiptera</taxon>
        <taxon>Auchenorrhyncha</taxon>
        <taxon>Fulgoroidea</taxon>
        <taxon>Delphacidae</taxon>
        <taxon>Criomorphinae</taxon>
        <taxon>Laodelphax</taxon>
    </lineage>
</organism>
<name>A0A482X7S0_LAOST</name>
<evidence type="ECO:0000256" key="1">
    <source>
        <dbReference type="SAM" id="Phobius"/>
    </source>
</evidence>
<evidence type="ECO:0000313" key="3">
    <source>
        <dbReference type="Proteomes" id="UP000291343"/>
    </source>
</evidence>
<feature type="transmembrane region" description="Helical" evidence="1">
    <location>
        <begin position="56"/>
        <end position="74"/>
    </location>
</feature>
<feature type="transmembrane region" description="Helical" evidence="1">
    <location>
        <begin position="112"/>
        <end position="136"/>
    </location>
</feature>
<keyword evidence="1" id="KW-0472">Membrane</keyword>
<feature type="transmembrane region" description="Helical" evidence="1">
    <location>
        <begin position="179"/>
        <end position="200"/>
    </location>
</feature>
<dbReference type="Pfam" id="PF16054">
    <property type="entry name" value="TMEM72"/>
    <property type="match status" value="1"/>
</dbReference>
<proteinExistence type="predicted"/>
<dbReference type="PANTHER" id="PTHR28474:SF1">
    <property type="entry name" value="TRANSMEMBRANE PROTEIN 72"/>
    <property type="match status" value="1"/>
</dbReference>
<accession>A0A482X7S0</accession>
<keyword evidence="3" id="KW-1185">Reference proteome</keyword>
<protein>
    <recommendedName>
        <fullName evidence="4">Transmembrane protein 72</fullName>
    </recommendedName>
</protein>
<dbReference type="AlphaFoldDB" id="A0A482X7S0"/>
<dbReference type="InterPro" id="IPR032055">
    <property type="entry name" value="TMEM72"/>
</dbReference>
<reference evidence="2 3" key="1">
    <citation type="journal article" date="2017" name="Gigascience">
        <title>Genome sequence of the small brown planthopper, Laodelphax striatellus.</title>
        <authorList>
            <person name="Zhu J."/>
            <person name="Jiang F."/>
            <person name="Wang X."/>
            <person name="Yang P."/>
            <person name="Bao Y."/>
            <person name="Zhao W."/>
            <person name="Wang W."/>
            <person name="Lu H."/>
            <person name="Wang Q."/>
            <person name="Cui N."/>
            <person name="Li J."/>
            <person name="Chen X."/>
            <person name="Luo L."/>
            <person name="Yu J."/>
            <person name="Kang L."/>
            <person name="Cui F."/>
        </authorList>
    </citation>
    <scope>NUCLEOTIDE SEQUENCE [LARGE SCALE GENOMIC DNA]</scope>
    <source>
        <strain evidence="2">Lst14</strain>
    </source>
</reference>
<keyword evidence="1" id="KW-1133">Transmembrane helix</keyword>
<dbReference type="PANTHER" id="PTHR28474">
    <property type="entry name" value="TRANSMEMBRANE PROTEIN 72"/>
    <property type="match status" value="1"/>
</dbReference>